<evidence type="ECO:0000259" key="3">
    <source>
        <dbReference type="PROSITE" id="PS50042"/>
    </source>
</evidence>
<dbReference type="CDD" id="cd04587">
    <property type="entry name" value="CBS_pair_CAP-ED_NT_Pol-beta-like_DUF294_assoc"/>
    <property type="match status" value="1"/>
</dbReference>
<sequence length="777" mass="88674">MTDQAFQFLSNLKPFSFLPESEVRRIADNISEKNYPKNTILSVQGKSTVDHIFVIKHGSLELYYEAEGKKIQPGFLKPGEVCGAIATLMNSATAVRTVRVNQDSSFYTIPREIFAEVCNRSEIFRDFFVKIYGKFMRDESYASIIATGQASHFLSGVVPFSFLHEEDLEKIASHLSVVHYPKNTVMLVQGQSEVEHLYILQKGAVERYYEEKSGKKKLRGVLYEGDIYGGISMLINNSISVRTLRTIEKSYFYTLPKNFFLDICNQHETFSEYFTDTFGKQMIDKTYASIITKTMHSGDESLQFLNQPISGVCNKSLAFCDMDTPIQEAASVMTRHRSSSIFIRDTEGDVVGIVTDSDLRRKVISKGYDIQKRVSGIMSSPLRTISARALVFEGLMSIMRQNIKHLAVTDDNDRVIGVITNSSLLITQTQCPFFLIREISQARGSAEITDKHGKLPPIIKNLIYGGAKAKNINSLITTISDAILYKLIGFALDELGPAPARFVFMTLGSEGRKEQTLKTDQDNAIIFEDVPKESEKNVRDYFLKFGEKVCTWLDQAGYDFCDFDIMAKNPKWCQPLSVWKDYFSSWMLAEAPEDLSQASIFFDFRGIYGDISLTDELRGYIFSSVGNWSVFLRHLTENALHFRPPIGFFRNFVVESKGEHRNKFDIKSAMMPIVDFARIYSLKNKIEETNTLKRLKLLHMKNVLSYKDYSDLKHAYSFLMQLRFVRQVTAVTEENAKPDNYINPKELSRIEQTVLKEIFKRIEKFQGKLGFDFTGIV</sequence>
<dbReference type="SUPFAM" id="SSF51206">
    <property type="entry name" value="cAMP-binding domain-like"/>
    <property type="match status" value="2"/>
</dbReference>
<dbReference type="Proteomes" id="UP000663722">
    <property type="component" value="Chromosome"/>
</dbReference>
<feature type="domain" description="CBS" evidence="4">
    <location>
        <begin position="378"/>
        <end position="438"/>
    </location>
</feature>
<dbReference type="Pfam" id="PF10335">
    <property type="entry name" value="DUF294_C"/>
    <property type="match status" value="1"/>
</dbReference>
<feature type="domain" description="Cyclic nucleotide-binding" evidence="3">
    <location>
        <begin position="14"/>
        <end position="117"/>
    </location>
</feature>
<gene>
    <name evidence="5" type="ORF">dnm_095310</name>
</gene>
<dbReference type="KEGG" id="dmm:dnm_095310"/>
<dbReference type="GO" id="GO:0008773">
    <property type="term" value="F:[protein-PII] uridylyltransferase activity"/>
    <property type="evidence" value="ECO:0007669"/>
    <property type="project" value="InterPro"/>
</dbReference>
<proteinExistence type="predicted"/>
<keyword evidence="1 2" id="KW-0129">CBS domain</keyword>
<dbReference type="InterPro" id="IPR051257">
    <property type="entry name" value="Diverse_CBS-Domain"/>
</dbReference>
<dbReference type="Pfam" id="PF00571">
    <property type="entry name" value="CBS"/>
    <property type="match status" value="2"/>
</dbReference>
<feature type="domain" description="Cyclic nucleotide-binding" evidence="3">
    <location>
        <begin position="159"/>
        <end position="263"/>
    </location>
</feature>
<dbReference type="InterPro" id="IPR005105">
    <property type="entry name" value="GlnD_Uridyltrans_N"/>
</dbReference>
<dbReference type="InterPro" id="IPR000595">
    <property type="entry name" value="cNMP-bd_dom"/>
</dbReference>
<dbReference type="PROSITE" id="PS50042">
    <property type="entry name" value="CNMP_BINDING_3"/>
    <property type="match status" value="2"/>
</dbReference>
<dbReference type="Pfam" id="PF03445">
    <property type="entry name" value="DUF294"/>
    <property type="match status" value="1"/>
</dbReference>
<name>A0A975BYE4_9BACT</name>
<dbReference type="SMART" id="SM00116">
    <property type="entry name" value="CBS"/>
    <property type="match status" value="2"/>
</dbReference>
<dbReference type="CDD" id="cd05401">
    <property type="entry name" value="NT_GlnE_GlnD_like"/>
    <property type="match status" value="1"/>
</dbReference>
<dbReference type="InterPro" id="IPR014710">
    <property type="entry name" value="RmlC-like_jellyroll"/>
</dbReference>
<evidence type="ECO:0000313" key="5">
    <source>
        <dbReference type="EMBL" id="QTA93430.1"/>
    </source>
</evidence>
<protein>
    <submittedName>
        <fullName evidence="5">Cyclic nucleotide-binding domain-containing protein, DUF294</fullName>
    </submittedName>
</protein>
<evidence type="ECO:0000256" key="1">
    <source>
        <dbReference type="ARBA" id="ARBA00023122"/>
    </source>
</evidence>
<dbReference type="PANTHER" id="PTHR43080">
    <property type="entry name" value="CBS DOMAIN-CONTAINING PROTEIN CBSX3, MITOCHONDRIAL"/>
    <property type="match status" value="1"/>
</dbReference>
<dbReference type="EMBL" id="CP061800">
    <property type="protein sequence ID" value="QTA93430.1"/>
    <property type="molecule type" value="Genomic_DNA"/>
</dbReference>
<dbReference type="SUPFAM" id="SSF54631">
    <property type="entry name" value="CBS-domain pair"/>
    <property type="match status" value="1"/>
</dbReference>
<evidence type="ECO:0000313" key="6">
    <source>
        <dbReference type="Proteomes" id="UP000663722"/>
    </source>
</evidence>
<dbReference type="AlphaFoldDB" id="A0A975BYE4"/>
<dbReference type="InterPro" id="IPR018821">
    <property type="entry name" value="DUF294_put_nucleoTrafse_sb-bd"/>
</dbReference>
<dbReference type="InterPro" id="IPR046342">
    <property type="entry name" value="CBS_dom_sf"/>
</dbReference>
<dbReference type="CDD" id="cd00038">
    <property type="entry name" value="CAP_ED"/>
    <property type="match status" value="2"/>
</dbReference>
<reference evidence="5" key="1">
    <citation type="journal article" date="2021" name="Microb. Physiol.">
        <title>Proteogenomic Insights into the Physiology of Marine, Sulfate-Reducing, Filamentous Desulfonema limicola and Desulfonema magnum.</title>
        <authorList>
            <person name="Schnaars V."/>
            <person name="Wohlbrand L."/>
            <person name="Scheve S."/>
            <person name="Hinrichs C."/>
            <person name="Reinhardt R."/>
            <person name="Rabus R."/>
        </authorList>
    </citation>
    <scope>NUCLEOTIDE SEQUENCE</scope>
    <source>
        <strain evidence="5">4be13</strain>
    </source>
</reference>
<dbReference type="InterPro" id="IPR000644">
    <property type="entry name" value="CBS_dom"/>
</dbReference>
<dbReference type="Gene3D" id="3.10.580.10">
    <property type="entry name" value="CBS-domain"/>
    <property type="match status" value="1"/>
</dbReference>
<dbReference type="Gene3D" id="2.60.120.10">
    <property type="entry name" value="Jelly Rolls"/>
    <property type="match status" value="2"/>
</dbReference>
<keyword evidence="6" id="KW-1185">Reference proteome</keyword>
<dbReference type="InterPro" id="IPR018490">
    <property type="entry name" value="cNMP-bd_dom_sf"/>
</dbReference>
<dbReference type="SMART" id="SM00100">
    <property type="entry name" value="cNMP"/>
    <property type="match status" value="2"/>
</dbReference>
<evidence type="ECO:0000256" key="2">
    <source>
        <dbReference type="PROSITE-ProRule" id="PRU00703"/>
    </source>
</evidence>
<organism evidence="5 6">
    <name type="scientific">Desulfonema magnum</name>
    <dbReference type="NCBI Taxonomy" id="45655"/>
    <lineage>
        <taxon>Bacteria</taxon>
        <taxon>Pseudomonadati</taxon>
        <taxon>Thermodesulfobacteriota</taxon>
        <taxon>Desulfobacteria</taxon>
        <taxon>Desulfobacterales</taxon>
        <taxon>Desulfococcaceae</taxon>
        <taxon>Desulfonema</taxon>
    </lineage>
</organism>
<evidence type="ECO:0000259" key="4">
    <source>
        <dbReference type="PROSITE" id="PS51371"/>
    </source>
</evidence>
<feature type="domain" description="CBS" evidence="4">
    <location>
        <begin position="313"/>
        <end position="370"/>
    </location>
</feature>
<dbReference type="Pfam" id="PF00027">
    <property type="entry name" value="cNMP_binding"/>
    <property type="match status" value="2"/>
</dbReference>
<dbReference type="PROSITE" id="PS51371">
    <property type="entry name" value="CBS"/>
    <property type="match status" value="2"/>
</dbReference>
<dbReference type="PANTHER" id="PTHR43080:SF2">
    <property type="entry name" value="CBS DOMAIN-CONTAINING PROTEIN"/>
    <property type="match status" value="1"/>
</dbReference>
<accession>A0A975BYE4</accession>
<dbReference type="RefSeq" id="WP_207680379.1">
    <property type="nucleotide sequence ID" value="NZ_CP061800.1"/>
</dbReference>